<organism evidence="2 3">
    <name type="scientific">Oryza sativa subsp. japonica</name>
    <name type="common">Rice</name>
    <dbReference type="NCBI Taxonomy" id="39947"/>
    <lineage>
        <taxon>Eukaryota</taxon>
        <taxon>Viridiplantae</taxon>
        <taxon>Streptophyta</taxon>
        <taxon>Embryophyta</taxon>
        <taxon>Tracheophyta</taxon>
        <taxon>Spermatophyta</taxon>
        <taxon>Magnoliopsida</taxon>
        <taxon>Liliopsida</taxon>
        <taxon>Poales</taxon>
        <taxon>Poaceae</taxon>
        <taxon>BOP clade</taxon>
        <taxon>Oryzoideae</taxon>
        <taxon>Oryzeae</taxon>
        <taxon>Oryzinae</taxon>
        <taxon>Oryza</taxon>
        <taxon>Oryza sativa</taxon>
    </lineage>
</organism>
<dbReference type="FunCoup" id="A0A0P0XM12">
    <property type="interactions" value="182"/>
</dbReference>
<reference evidence="2 3" key="3">
    <citation type="journal article" date="2013" name="Rice">
        <title>Improvement of the Oryza sativa Nipponbare reference genome using next generation sequence and optical map data.</title>
        <authorList>
            <person name="Kawahara Y."/>
            <person name="de la Bastide M."/>
            <person name="Hamilton J.P."/>
            <person name="Kanamori H."/>
            <person name="McCombie W.R."/>
            <person name="Ouyang S."/>
            <person name="Schwartz D.C."/>
            <person name="Tanaka T."/>
            <person name="Wu J."/>
            <person name="Zhou S."/>
            <person name="Childs K.L."/>
            <person name="Davidson R.M."/>
            <person name="Lin H."/>
            <person name="Quesada-Ocampo L."/>
            <person name="Vaillancourt B."/>
            <person name="Sakai H."/>
            <person name="Lee S.S."/>
            <person name="Kim J."/>
            <person name="Numa H."/>
            <person name="Itoh T."/>
            <person name="Buell C.R."/>
            <person name="Matsumoto T."/>
        </authorList>
    </citation>
    <scope>NUCLEOTIDE SEQUENCE [LARGE SCALE GENOMIC DNA]</scope>
    <source>
        <strain evidence="3">cv. Nipponbare</strain>
    </source>
</reference>
<feature type="region of interest" description="Disordered" evidence="1">
    <location>
        <begin position="210"/>
        <end position="287"/>
    </location>
</feature>
<keyword evidence="3" id="KW-1185">Reference proteome</keyword>
<dbReference type="InParanoid" id="A0A0P0XM12"/>
<dbReference type="eggNOG" id="ENOG502QWD1">
    <property type="taxonomic scope" value="Eukaryota"/>
</dbReference>
<reference evidence="3" key="1">
    <citation type="journal article" date="2005" name="Nature">
        <title>The map-based sequence of the rice genome.</title>
        <authorList>
            <consortium name="International rice genome sequencing project (IRGSP)"/>
            <person name="Matsumoto T."/>
            <person name="Wu J."/>
            <person name="Kanamori H."/>
            <person name="Katayose Y."/>
            <person name="Fujisawa M."/>
            <person name="Namiki N."/>
            <person name="Mizuno H."/>
            <person name="Yamamoto K."/>
            <person name="Antonio B.A."/>
            <person name="Baba T."/>
            <person name="Sakata K."/>
            <person name="Nagamura Y."/>
            <person name="Aoki H."/>
            <person name="Arikawa K."/>
            <person name="Arita K."/>
            <person name="Bito T."/>
            <person name="Chiden Y."/>
            <person name="Fujitsuka N."/>
            <person name="Fukunaka R."/>
            <person name="Hamada M."/>
            <person name="Harada C."/>
            <person name="Hayashi A."/>
            <person name="Hijishita S."/>
            <person name="Honda M."/>
            <person name="Hosokawa S."/>
            <person name="Ichikawa Y."/>
            <person name="Idonuma A."/>
            <person name="Iijima M."/>
            <person name="Ikeda M."/>
            <person name="Ikeno M."/>
            <person name="Ito K."/>
            <person name="Ito S."/>
            <person name="Ito T."/>
            <person name="Ito Y."/>
            <person name="Ito Y."/>
            <person name="Iwabuchi A."/>
            <person name="Kamiya K."/>
            <person name="Karasawa W."/>
            <person name="Kurita K."/>
            <person name="Katagiri S."/>
            <person name="Kikuta A."/>
            <person name="Kobayashi H."/>
            <person name="Kobayashi N."/>
            <person name="Machita K."/>
            <person name="Maehara T."/>
            <person name="Masukawa M."/>
            <person name="Mizubayashi T."/>
            <person name="Mukai Y."/>
            <person name="Nagasaki H."/>
            <person name="Nagata Y."/>
            <person name="Naito S."/>
            <person name="Nakashima M."/>
            <person name="Nakama Y."/>
            <person name="Nakamichi Y."/>
            <person name="Nakamura M."/>
            <person name="Meguro A."/>
            <person name="Negishi M."/>
            <person name="Ohta I."/>
            <person name="Ohta T."/>
            <person name="Okamoto M."/>
            <person name="Ono N."/>
            <person name="Saji S."/>
            <person name="Sakaguchi M."/>
            <person name="Sakai K."/>
            <person name="Shibata M."/>
            <person name="Shimokawa T."/>
            <person name="Song J."/>
            <person name="Takazaki Y."/>
            <person name="Terasawa K."/>
            <person name="Tsugane M."/>
            <person name="Tsuji K."/>
            <person name="Ueda S."/>
            <person name="Waki K."/>
            <person name="Yamagata H."/>
            <person name="Yamamoto M."/>
            <person name="Yamamoto S."/>
            <person name="Yamane H."/>
            <person name="Yoshiki S."/>
            <person name="Yoshihara R."/>
            <person name="Yukawa K."/>
            <person name="Zhong H."/>
            <person name="Yano M."/>
            <person name="Yuan Q."/>
            <person name="Ouyang S."/>
            <person name="Liu J."/>
            <person name="Jones K.M."/>
            <person name="Gansberger K."/>
            <person name="Moffat K."/>
            <person name="Hill J."/>
            <person name="Bera J."/>
            <person name="Fadrosh D."/>
            <person name="Jin S."/>
            <person name="Johri S."/>
            <person name="Kim M."/>
            <person name="Overton L."/>
            <person name="Reardon M."/>
            <person name="Tsitrin T."/>
            <person name="Vuong H."/>
            <person name="Weaver B."/>
            <person name="Ciecko A."/>
            <person name="Tallon L."/>
            <person name="Jackson J."/>
            <person name="Pai G."/>
            <person name="Aken S.V."/>
            <person name="Utterback T."/>
            <person name="Reidmuller S."/>
            <person name="Feldblyum T."/>
            <person name="Hsiao J."/>
            <person name="Zismann V."/>
            <person name="Iobst S."/>
            <person name="de Vazeille A.R."/>
            <person name="Buell C.R."/>
            <person name="Ying K."/>
            <person name="Li Y."/>
            <person name="Lu T."/>
            <person name="Huang Y."/>
            <person name="Zhao Q."/>
            <person name="Feng Q."/>
            <person name="Zhang L."/>
            <person name="Zhu J."/>
            <person name="Weng Q."/>
            <person name="Mu J."/>
            <person name="Lu Y."/>
            <person name="Fan D."/>
            <person name="Liu Y."/>
            <person name="Guan J."/>
            <person name="Zhang Y."/>
            <person name="Yu S."/>
            <person name="Liu X."/>
            <person name="Zhang Y."/>
            <person name="Hong G."/>
            <person name="Han B."/>
            <person name="Choisne N."/>
            <person name="Demange N."/>
            <person name="Orjeda G."/>
            <person name="Samain S."/>
            <person name="Cattolico L."/>
            <person name="Pelletier E."/>
            <person name="Couloux A."/>
            <person name="Segurens B."/>
            <person name="Wincker P."/>
            <person name="D'Hont A."/>
            <person name="Scarpelli C."/>
            <person name="Weissenbach J."/>
            <person name="Salanoubat M."/>
            <person name="Quetier F."/>
            <person name="Yu Y."/>
            <person name="Kim H.R."/>
            <person name="Rambo T."/>
            <person name="Currie J."/>
            <person name="Collura K."/>
            <person name="Luo M."/>
            <person name="Yang T."/>
            <person name="Ammiraju J.S.S."/>
            <person name="Engler F."/>
            <person name="Soderlund C."/>
            <person name="Wing R.A."/>
            <person name="Palmer L.E."/>
            <person name="de la Bastide M."/>
            <person name="Spiegel L."/>
            <person name="Nascimento L."/>
            <person name="Zutavern T."/>
            <person name="O'Shaughnessy A."/>
            <person name="Dike S."/>
            <person name="Dedhia N."/>
            <person name="Preston R."/>
            <person name="Balija V."/>
            <person name="McCombie W.R."/>
            <person name="Chow T."/>
            <person name="Chen H."/>
            <person name="Chung M."/>
            <person name="Chen C."/>
            <person name="Shaw J."/>
            <person name="Wu H."/>
            <person name="Hsiao K."/>
            <person name="Chao Y."/>
            <person name="Chu M."/>
            <person name="Cheng C."/>
            <person name="Hour A."/>
            <person name="Lee P."/>
            <person name="Lin S."/>
            <person name="Lin Y."/>
            <person name="Liou J."/>
            <person name="Liu S."/>
            <person name="Hsing Y."/>
            <person name="Raghuvanshi S."/>
            <person name="Mohanty A."/>
            <person name="Bharti A.K."/>
            <person name="Gaur A."/>
            <person name="Gupta V."/>
            <person name="Kumar D."/>
            <person name="Ravi V."/>
            <person name="Vij S."/>
            <person name="Kapur A."/>
            <person name="Khurana P."/>
            <person name="Khurana P."/>
            <person name="Khurana J.P."/>
            <person name="Tyagi A.K."/>
            <person name="Gaikwad K."/>
            <person name="Singh A."/>
            <person name="Dalal V."/>
            <person name="Srivastava S."/>
            <person name="Dixit A."/>
            <person name="Pal A.K."/>
            <person name="Ghazi I.A."/>
            <person name="Yadav M."/>
            <person name="Pandit A."/>
            <person name="Bhargava A."/>
            <person name="Sureshbabu K."/>
            <person name="Batra K."/>
            <person name="Sharma T.R."/>
            <person name="Mohapatra T."/>
            <person name="Singh N.K."/>
            <person name="Messing J."/>
            <person name="Nelson A.B."/>
            <person name="Fuks G."/>
            <person name="Kavchok S."/>
            <person name="Keizer G."/>
            <person name="Linton E."/>
            <person name="Llaca V."/>
            <person name="Song R."/>
            <person name="Tanyolac B."/>
            <person name="Young S."/>
            <person name="Ho-Il K."/>
            <person name="Hahn J.H."/>
            <person name="Sangsakoo G."/>
            <person name="Vanavichit A."/>
            <person name="de Mattos Luiz.A.T."/>
            <person name="Zimmer P.D."/>
            <person name="Malone G."/>
            <person name="Dellagostin O."/>
            <person name="de Oliveira A.C."/>
            <person name="Bevan M."/>
            <person name="Bancroft I."/>
            <person name="Minx P."/>
            <person name="Cordum H."/>
            <person name="Wilson R."/>
            <person name="Cheng Z."/>
            <person name="Jin W."/>
            <person name="Jiang J."/>
            <person name="Leong S.A."/>
            <person name="Iwama H."/>
            <person name="Gojobori T."/>
            <person name="Itoh T."/>
            <person name="Niimura Y."/>
            <person name="Fujii Y."/>
            <person name="Habara T."/>
            <person name="Sakai H."/>
            <person name="Sato Y."/>
            <person name="Wilson G."/>
            <person name="Kumar K."/>
            <person name="McCouch S."/>
            <person name="Juretic N."/>
            <person name="Hoen D."/>
            <person name="Wright S."/>
            <person name="Bruskiewich R."/>
            <person name="Bureau T."/>
            <person name="Miyao A."/>
            <person name="Hirochika H."/>
            <person name="Nishikawa T."/>
            <person name="Kadowaki K."/>
            <person name="Sugiura M."/>
            <person name="Burr B."/>
            <person name="Sasaki T."/>
        </authorList>
    </citation>
    <scope>NUCLEOTIDE SEQUENCE [LARGE SCALE GENOMIC DNA]</scope>
    <source>
        <strain evidence="3">cv. Nipponbare</strain>
    </source>
</reference>
<sequence>MCRNEDFYGNDIIKIYAMSRSGREDAQVPIFVEPINDPPVILAPESIFLGGKKSIEGYQIFDKQRDPFESSIVEPDLQSFPGNKSHLQLVLSLEVHEGALMVTLTAGIVATAEVKIEGNNCWQPLQTSSADRIVLRVAGIRFRGSVSDCNNAMQRLFYQGRSNETTLVIIVNDLGYFGCYPDCSMKSGTPLSTIKTIRLLIRKSVKSRDLCKGKNHNKKTRKLKKTASHQNTSTSSSDDAGYLSAPATVLSSGGNRSSLRKRSPRSRRQELELQPLTMSRNNGDQDDQLAEHKDKLKKNRSYLIAEALVGGGHSGSPSPARRGMSLLEAMAAGGLEVRDLYETYPSTLLTLESRPPMLDRTVSEWVD</sequence>
<evidence type="ECO:0000256" key="1">
    <source>
        <dbReference type="SAM" id="MobiDB-lite"/>
    </source>
</evidence>
<name>A0A0P0XM12_ORYSJ</name>
<reference evidence="2 3" key="2">
    <citation type="journal article" date="2013" name="Plant Cell Physiol.">
        <title>Rice Annotation Project Database (RAP-DB): an integrative and interactive database for rice genomics.</title>
        <authorList>
            <person name="Sakai H."/>
            <person name="Lee S.S."/>
            <person name="Tanaka T."/>
            <person name="Numa H."/>
            <person name="Kim J."/>
            <person name="Kawahara Y."/>
            <person name="Wakimoto H."/>
            <person name="Yang C.C."/>
            <person name="Iwamoto M."/>
            <person name="Abe T."/>
            <person name="Yamada Y."/>
            <person name="Muto A."/>
            <person name="Inokuchi H."/>
            <person name="Ikemura T."/>
            <person name="Matsumoto T."/>
            <person name="Sasaki T."/>
            <person name="Itoh T."/>
        </authorList>
    </citation>
    <scope>NUCLEOTIDE SEQUENCE [LARGE SCALE GENOMIC DNA]</scope>
    <source>
        <strain evidence="3">cv. Nipponbare</strain>
    </source>
</reference>
<dbReference type="Proteomes" id="UP000059680">
    <property type="component" value="Chromosome 9"/>
</dbReference>
<dbReference type="PaxDb" id="39947-A0A0P0XM12"/>
<evidence type="ECO:0000313" key="3">
    <source>
        <dbReference type="Proteomes" id="UP000059680"/>
    </source>
</evidence>
<dbReference type="AlphaFoldDB" id="A0A0P0XM12"/>
<dbReference type="Gramene" id="Os09t0424701-00">
    <property type="protein sequence ID" value="Os09t0424701-00"/>
    <property type="gene ID" value="Os09g0424701"/>
</dbReference>
<accession>A0A0P0XM12</accession>
<protein>
    <submittedName>
        <fullName evidence="2">Os09g0424701 protein</fullName>
    </submittedName>
</protein>
<proteinExistence type="predicted"/>
<dbReference type="EMBL" id="AP014965">
    <property type="protein sequence ID" value="BAT08159.1"/>
    <property type="molecule type" value="Genomic_DNA"/>
</dbReference>
<gene>
    <name evidence="2" type="ordered locus">Os09g0424701</name>
    <name evidence="2" type="ORF">OSNPB_090424701</name>
</gene>
<feature type="compositionally biased region" description="Basic residues" evidence="1">
    <location>
        <begin position="213"/>
        <end position="227"/>
    </location>
</feature>
<dbReference type="STRING" id="39947.A0A0P0XM12"/>
<feature type="compositionally biased region" description="Polar residues" evidence="1">
    <location>
        <begin position="228"/>
        <end position="238"/>
    </location>
</feature>
<evidence type="ECO:0000313" key="2">
    <source>
        <dbReference type="EMBL" id="BAT08159.1"/>
    </source>
</evidence>